<feature type="transmembrane region" description="Helical" evidence="6">
    <location>
        <begin position="450"/>
        <end position="470"/>
    </location>
</feature>
<organism evidence="8 9">
    <name type="scientific">Actinoplanes siamensis</name>
    <dbReference type="NCBI Taxonomy" id="1223317"/>
    <lineage>
        <taxon>Bacteria</taxon>
        <taxon>Bacillati</taxon>
        <taxon>Actinomycetota</taxon>
        <taxon>Actinomycetes</taxon>
        <taxon>Micromonosporales</taxon>
        <taxon>Micromonosporaceae</taxon>
        <taxon>Actinoplanes</taxon>
    </lineage>
</organism>
<feature type="transmembrane region" description="Helical" evidence="6">
    <location>
        <begin position="119"/>
        <end position="141"/>
    </location>
</feature>
<comment type="caution">
    <text evidence="8">The sequence shown here is derived from an EMBL/GenBank/DDBJ whole genome shotgun (WGS) entry which is preliminary data.</text>
</comment>
<dbReference type="PANTHER" id="PTHR42718">
    <property type="entry name" value="MAJOR FACILITATOR SUPERFAMILY MULTIDRUG TRANSPORTER MFSC"/>
    <property type="match status" value="1"/>
</dbReference>
<dbReference type="PRINTS" id="PR01035">
    <property type="entry name" value="TCRTETA"/>
</dbReference>
<feature type="transmembrane region" description="Helical" evidence="6">
    <location>
        <begin position="216"/>
        <end position="234"/>
    </location>
</feature>
<dbReference type="Proteomes" id="UP000629619">
    <property type="component" value="Unassembled WGS sequence"/>
</dbReference>
<keyword evidence="3 6" id="KW-0812">Transmembrane</keyword>
<dbReference type="SUPFAM" id="SSF103473">
    <property type="entry name" value="MFS general substrate transporter"/>
    <property type="match status" value="1"/>
</dbReference>
<keyword evidence="5 6" id="KW-0472">Membrane</keyword>
<dbReference type="CDD" id="cd17321">
    <property type="entry name" value="MFS_MMR_MDR_like"/>
    <property type="match status" value="1"/>
</dbReference>
<comment type="subcellular location">
    <subcellularLocation>
        <location evidence="1">Cell membrane</location>
        <topology evidence="1">Multi-pass membrane protein</topology>
    </subcellularLocation>
</comment>
<dbReference type="AlphaFoldDB" id="A0A919TMN0"/>
<dbReference type="InterPro" id="IPR011701">
    <property type="entry name" value="MFS"/>
</dbReference>
<dbReference type="Gene3D" id="1.20.1250.20">
    <property type="entry name" value="MFS general substrate transporter like domains"/>
    <property type="match status" value="1"/>
</dbReference>
<accession>A0A919TMN0</accession>
<dbReference type="PROSITE" id="PS50850">
    <property type="entry name" value="MFS"/>
    <property type="match status" value="1"/>
</dbReference>
<feature type="transmembrane region" description="Helical" evidence="6">
    <location>
        <begin position="382"/>
        <end position="405"/>
    </location>
</feature>
<protein>
    <submittedName>
        <fullName evidence="8">MFS transporter</fullName>
    </submittedName>
</protein>
<feature type="transmembrane region" description="Helical" evidence="6">
    <location>
        <begin position="153"/>
        <end position="175"/>
    </location>
</feature>
<evidence type="ECO:0000256" key="6">
    <source>
        <dbReference type="SAM" id="Phobius"/>
    </source>
</evidence>
<evidence type="ECO:0000313" key="9">
    <source>
        <dbReference type="Proteomes" id="UP000629619"/>
    </source>
</evidence>
<keyword evidence="2" id="KW-0813">Transport</keyword>
<evidence type="ECO:0000256" key="1">
    <source>
        <dbReference type="ARBA" id="ARBA00004651"/>
    </source>
</evidence>
<feature type="transmembrane region" description="Helical" evidence="6">
    <location>
        <begin position="27"/>
        <end position="54"/>
    </location>
</feature>
<proteinExistence type="predicted"/>
<dbReference type="Gene3D" id="1.20.1720.10">
    <property type="entry name" value="Multidrug resistance protein D"/>
    <property type="match status" value="1"/>
</dbReference>
<dbReference type="GO" id="GO:0022857">
    <property type="term" value="F:transmembrane transporter activity"/>
    <property type="evidence" value="ECO:0007669"/>
    <property type="project" value="InterPro"/>
</dbReference>
<evidence type="ECO:0000313" key="8">
    <source>
        <dbReference type="EMBL" id="GIF08511.1"/>
    </source>
</evidence>
<dbReference type="EMBL" id="BOMW01000064">
    <property type="protein sequence ID" value="GIF08511.1"/>
    <property type="molecule type" value="Genomic_DNA"/>
</dbReference>
<feature type="transmembrane region" description="Helical" evidence="6">
    <location>
        <begin position="181"/>
        <end position="204"/>
    </location>
</feature>
<dbReference type="PANTHER" id="PTHR42718:SF9">
    <property type="entry name" value="MAJOR FACILITATOR SUPERFAMILY MULTIDRUG TRANSPORTER MFSC"/>
    <property type="match status" value="1"/>
</dbReference>
<feature type="transmembrane region" description="Helical" evidence="6">
    <location>
        <begin position="246"/>
        <end position="264"/>
    </location>
</feature>
<feature type="transmembrane region" description="Helical" evidence="6">
    <location>
        <begin position="66"/>
        <end position="85"/>
    </location>
</feature>
<feature type="domain" description="Major facilitator superfamily (MFS) profile" evidence="7">
    <location>
        <begin position="28"/>
        <end position="474"/>
    </location>
</feature>
<feature type="transmembrane region" description="Helical" evidence="6">
    <location>
        <begin position="285"/>
        <end position="311"/>
    </location>
</feature>
<sequence length="474" mass="47279">MAKPVTASAAGKPVGASVPGRPRDAGLLLPGLSLGYFVVMLDTTIVTVALPAIGKDLAGGLSSLQWVSNAYTVTFAALLLTAGVLTDRFGGRRVFLVGLWAFAALSAVCAVAGSMPILIGLRALLGVAGALLVPSSLALIASSCADPQARAKALGVWAALSGSGLVAGPVVGGLLADAFGWQSIFLVAVPISLISVVTVTRSSVHTPVKAGRRVDLTGQIAAVLGLAALTYGLIGSGPAGWMSPQVLAALAVSLVAAVVFVMAERRPEKDRHAAMLPARMFSSRTFSAGLLAGALVNFGLSGVLFVLSLYFQEAHGYSASVAGAAFLPLTIPTAFNPIFTGRIVARVGARVPATVGFLMMAFGTAVQAVFGGTSALDVTLCMIGLLLLGFGVSFAIPSLVTAVVGAAPKDLVGIASGALNSVRQTGAVLGVAVLGAVMAAGTSTASGARVALVVAAVVLAIGAAVVAVFVGRRN</sequence>
<feature type="transmembrane region" description="Helical" evidence="6">
    <location>
        <begin position="351"/>
        <end position="370"/>
    </location>
</feature>
<gene>
    <name evidence="8" type="primary">mmr_2</name>
    <name evidence="8" type="ORF">Asi03nite_60490</name>
</gene>
<feature type="transmembrane region" description="Helical" evidence="6">
    <location>
        <begin position="317"/>
        <end position="339"/>
    </location>
</feature>
<evidence type="ECO:0000256" key="3">
    <source>
        <dbReference type="ARBA" id="ARBA00022692"/>
    </source>
</evidence>
<evidence type="ECO:0000259" key="7">
    <source>
        <dbReference type="PROSITE" id="PS50850"/>
    </source>
</evidence>
<evidence type="ECO:0000256" key="4">
    <source>
        <dbReference type="ARBA" id="ARBA00022989"/>
    </source>
</evidence>
<reference evidence="8" key="1">
    <citation type="submission" date="2021-01" db="EMBL/GenBank/DDBJ databases">
        <title>Whole genome shotgun sequence of Actinoplanes siamensis NBRC 109076.</title>
        <authorList>
            <person name="Komaki H."/>
            <person name="Tamura T."/>
        </authorList>
    </citation>
    <scope>NUCLEOTIDE SEQUENCE</scope>
    <source>
        <strain evidence="8">NBRC 109076</strain>
    </source>
</reference>
<dbReference type="InterPro" id="IPR036259">
    <property type="entry name" value="MFS_trans_sf"/>
</dbReference>
<evidence type="ECO:0000256" key="5">
    <source>
        <dbReference type="ARBA" id="ARBA00023136"/>
    </source>
</evidence>
<name>A0A919TMN0_9ACTN</name>
<dbReference type="InterPro" id="IPR020846">
    <property type="entry name" value="MFS_dom"/>
</dbReference>
<feature type="transmembrane region" description="Helical" evidence="6">
    <location>
        <begin position="94"/>
        <end position="113"/>
    </location>
</feature>
<keyword evidence="9" id="KW-1185">Reference proteome</keyword>
<feature type="transmembrane region" description="Helical" evidence="6">
    <location>
        <begin position="426"/>
        <end position="444"/>
    </location>
</feature>
<keyword evidence="4 6" id="KW-1133">Transmembrane helix</keyword>
<evidence type="ECO:0000256" key="2">
    <source>
        <dbReference type="ARBA" id="ARBA00022448"/>
    </source>
</evidence>
<dbReference type="GO" id="GO:0005886">
    <property type="term" value="C:plasma membrane"/>
    <property type="evidence" value="ECO:0007669"/>
    <property type="project" value="UniProtKB-SubCell"/>
</dbReference>
<dbReference type="InterPro" id="IPR001958">
    <property type="entry name" value="Tet-R_TetA/multi-R_MdtG-like"/>
</dbReference>
<dbReference type="Pfam" id="PF07690">
    <property type="entry name" value="MFS_1"/>
    <property type="match status" value="1"/>
</dbReference>